<feature type="domain" description="Urate oxidase N-terminal" evidence="2">
    <location>
        <begin position="84"/>
        <end position="148"/>
    </location>
</feature>
<gene>
    <name evidence="3" type="ORF">NT02SARS_1442</name>
</gene>
<evidence type="ECO:0000259" key="2">
    <source>
        <dbReference type="Pfam" id="PF06181"/>
    </source>
</evidence>
<keyword evidence="1" id="KW-0472">Membrane</keyword>
<dbReference type="InterPro" id="IPR010389">
    <property type="entry name" value="Urate_ox_N"/>
</dbReference>
<feature type="transmembrane region" description="Helical" evidence="1">
    <location>
        <begin position="12"/>
        <end position="28"/>
    </location>
</feature>
<sequence>MDILADQSFFRAFHILFGIAWIGLLYYFNFVQGEYVKVADPDAKADVFKKLAPNALWWFRWAALFTFLTGLILIHQISVRIGTEIILGLVMGTIMMLNVWGIIWRNQKIVLGMKEGDAAAAGAKAGLASRTNTLFSVPMLMYMVYSAHGQAPTNLLAHPEWSSTSLLVGLAIIFAIEANAIWGKMIPAITSVRAVIISSFVLAVIFKVITDTL</sequence>
<dbReference type="HOGENOM" id="CLU_115347_0_0_6"/>
<name>J4V6W0_9GAMM</name>
<dbReference type="PIRSF" id="PIRSF032086">
    <property type="entry name" value="UCP032086"/>
    <property type="match status" value="1"/>
</dbReference>
<dbReference type="Pfam" id="PF06181">
    <property type="entry name" value="Urate_ox_N"/>
    <property type="match status" value="1"/>
</dbReference>
<dbReference type="EMBL" id="JH611161">
    <property type="protein sequence ID" value="EJP74127.1"/>
    <property type="molecule type" value="Genomic_DNA"/>
</dbReference>
<keyword evidence="1" id="KW-0812">Transmembrane</keyword>
<feature type="transmembrane region" description="Helical" evidence="1">
    <location>
        <begin position="86"/>
        <end position="104"/>
    </location>
</feature>
<evidence type="ECO:0000256" key="1">
    <source>
        <dbReference type="SAM" id="Phobius"/>
    </source>
</evidence>
<reference evidence="3 4" key="1">
    <citation type="journal article" date="2012" name="ISME J.">
        <title>Genomic insights to SAR86, an abundant and uncultivated marine bacterial lineage.</title>
        <authorList>
            <person name="Dupont C.L."/>
            <person name="Rusch D.B."/>
            <person name="Yooseph S."/>
            <person name="Lombardo M.J."/>
            <person name="Richter R.A."/>
            <person name="Valas R."/>
            <person name="Novotny M."/>
            <person name="Yee-Greenbaum J."/>
            <person name="Selengut J.D."/>
            <person name="Haft D.H."/>
            <person name="Halpern A.L."/>
            <person name="Lasken R.S."/>
            <person name="Nealson K."/>
            <person name="Friedman R."/>
            <person name="Venter J.C."/>
        </authorList>
    </citation>
    <scope>NUCLEOTIDE SEQUENCE [LARGE SCALE GENOMIC DNA]</scope>
</reference>
<keyword evidence="1" id="KW-1133">Transmembrane helix</keyword>
<feature type="transmembrane region" description="Helical" evidence="1">
    <location>
        <begin position="161"/>
        <end position="182"/>
    </location>
</feature>
<evidence type="ECO:0000313" key="3">
    <source>
        <dbReference type="EMBL" id="EJP74127.1"/>
    </source>
</evidence>
<dbReference type="AlphaFoldDB" id="J4V6W0"/>
<feature type="transmembrane region" description="Helical" evidence="1">
    <location>
        <begin position="55"/>
        <end position="74"/>
    </location>
</feature>
<organism evidence="3 4">
    <name type="scientific">SAR86 cluster bacterium SAR86B</name>
    <dbReference type="NCBI Taxonomy" id="1123867"/>
    <lineage>
        <taxon>Bacteria</taxon>
        <taxon>Pseudomonadati</taxon>
        <taxon>Pseudomonadota</taxon>
        <taxon>Gammaproteobacteria</taxon>
        <taxon>SAR86 cluster</taxon>
    </lineage>
</organism>
<proteinExistence type="predicted"/>
<protein>
    <submittedName>
        <fullName evidence="3">Transcription termination/antitermination factor NusG</fullName>
    </submittedName>
</protein>
<feature type="transmembrane region" description="Helical" evidence="1">
    <location>
        <begin position="194"/>
        <end position="210"/>
    </location>
</feature>
<evidence type="ECO:0000313" key="4">
    <source>
        <dbReference type="Proteomes" id="UP000010116"/>
    </source>
</evidence>
<dbReference type="Proteomes" id="UP000010116">
    <property type="component" value="Unassembled WGS sequence"/>
</dbReference>
<dbReference type="InterPro" id="IPR016988">
    <property type="entry name" value="UCP032086"/>
</dbReference>
<accession>J4V6W0</accession>